<dbReference type="Proteomes" id="UP000829398">
    <property type="component" value="Chromosome 9"/>
</dbReference>
<evidence type="ECO:0000313" key="2">
    <source>
        <dbReference type="Proteomes" id="UP000829398"/>
    </source>
</evidence>
<name>A0ACB8I7D2_CITSI</name>
<reference evidence="2" key="1">
    <citation type="journal article" date="2023" name="Hortic. Res.">
        <title>A chromosome-level phased genome enabling allele-level studies in sweet orange: a case study on citrus Huanglongbing tolerance.</title>
        <authorList>
            <person name="Wu B."/>
            <person name="Yu Q."/>
            <person name="Deng Z."/>
            <person name="Duan Y."/>
            <person name="Luo F."/>
            <person name="Gmitter F. Jr."/>
        </authorList>
    </citation>
    <scope>NUCLEOTIDE SEQUENCE [LARGE SCALE GENOMIC DNA]</scope>
    <source>
        <strain evidence="2">cv. Valencia</strain>
    </source>
</reference>
<keyword evidence="2" id="KW-1185">Reference proteome</keyword>
<dbReference type="EMBL" id="CM039178">
    <property type="protein sequence ID" value="KAH9682975.1"/>
    <property type="molecule type" value="Genomic_DNA"/>
</dbReference>
<organism evidence="1 2">
    <name type="scientific">Citrus sinensis</name>
    <name type="common">Sweet orange</name>
    <name type="synonym">Citrus aurantium var. sinensis</name>
    <dbReference type="NCBI Taxonomy" id="2711"/>
    <lineage>
        <taxon>Eukaryota</taxon>
        <taxon>Viridiplantae</taxon>
        <taxon>Streptophyta</taxon>
        <taxon>Embryophyta</taxon>
        <taxon>Tracheophyta</taxon>
        <taxon>Spermatophyta</taxon>
        <taxon>Magnoliopsida</taxon>
        <taxon>eudicotyledons</taxon>
        <taxon>Gunneridae</taxon>
        <taxon>Pentapetalae</taxon>
        <taxon>rosids</taxon>
        <taxon>malvids</taxon>
        <taxon>Sapindales</taxon>
        <taxon>Rutaceae</taxon>
        <taxon>Aurantioideae</taxon>
        <taxon>Citrus</taxon>
    </lineage>
</organism>
<accession>A0ACB8I7D2</accession>
<evidence type="ECO:0000313" key="1">
    <source>
        <dbReference type="EMBL" id="KAH9682975.1"/>
    </source>
</evidence>
<protein>
    <submittedName>
        <fullName evidence="1">DLH domain-containing protein</fullName>
    </submittedName>
</protein>
<sequence length="265" mass="28577">MSGSQCFENPPKLSPGSGCGAGTVQQLGGLNTYVTGSGPPDSKSAILLISDVFGYEAPLFRYVIEVASVYISIRDVSPRKLADKVAGAGFLVVAPDFFYGDPIVDLNNPQFDREAWRKIHNTDKGYVDAKSVIAALKSKGVSAIGAAGFCWGGVVAAKLASSHDIQAAVVLHPGAITVDDINEIKVPVAILGAEIDHISPPEDLKRFGEILSAKLKNDCLVKIYPRVSHGWTVRYNVEDEFAVKSAEEAHEDMINWLTKYVKRDE</sequence>
<gene>
    <name evidence="1" type="ORF">KPL71_027535</name>
</gene>
<proteinExistence type="predicted"/>
<comment type="caution">
    <text evidence="1">The sequence shown here is derived from an EMBL/GenBank/DDBJ whole genome shotgun (WGS) entry which is preliminary data.</text>
</comment>